<evidence type="ECO:0000313" key="2">
    <source>
        <dbReference type="EMBL" id="VVC93614.1"/>
    </source>
</evidence>
<reference evidence="2 3" key="1">
    <citation type="submission" date="2017-07" db="EMBL/GenBank/DDBJ databases">
        <authorList>
            <person name="Talla V."/>
            <person name="Backstrom N."/>
        </authorList>
    </citation>
    <scope>NUCLEOTIDE SEQUENCE [LARGE SCALE GENOMIC DNA]</scope>
</reference>
<gene>
    <name evidence="2" type="ORF">LSINAPIS_LOCUS5764</name>
</gene>
<evidence type="ECO:0000313" key="3">
    <source>
        <dbReference type="Proteomes" id="UP000324832"/>
    </source>
</evidence>
<keyword evidence="1" id="KW-0472">Membrane</keyword>
<keyword evidence="1" id="KW-1133">Transmembrane helix</keyword>
<proteinExistence type="predicted"/>
<dbReference type="Proteomes" id="UP000324832">
    <property type="component" value="Unassembled WGS sequence"/>
</dbReference>
<accession>A0A5E4Q606</accession>
<dbReference type="AlphaFoldDB" id="A0A5E4Q606"/>
<keyword evidence="1" id="KW-0812">Transmembrane</keyword>
<sequence length="118" mass="11620">MLASICEFIAHPGPGVVIGLATGAGFTGFGLIRLGGLVTGGTGTAGLEALVGLGVGEGEGETGLCVVGTGAGCGGFAAGFTPPPSILIKAMFAFLSIGAYVFRPVMLTKRPLNVHNDQ</sequence>
<organism evidence="2 3">
    <name type="scientific">Leptidea sinapis</name>
    <dbReference type="NCBI Taxonomy" id="189913"/>
    <lineage>
        <taxon>Eukaryota</taxon>
        <taxon>Metazoa</taxon>
        <taxon>Ecdysozoa</taxon>
        <taxon>Arthropoda</taxon>
        <taxon>Hexapoda</taxon>
        <taxon>Insecta</taxon>
        <taxon>Pterygota</taxon>
        <taxon>Neoptera</taxon>
        <taxon>Endopterygota</taxon>
        <taxon>Lepidoptera</taxon>
        <taxon>Glossata</taxon>
        <taxon>Ditrysia</taxon>
        <taxon>Papilionoidea</taxon>
        <taxon>Pieridae</taxon>
        <taxon>Dismorphiinae</taxon>
        <taxon>Leptidea</taxon>
    </lineage>
</organism>
<protein>
    <submittedName>
        <fullName evidence="2">Uncharacterized protein</fullName>
    </submittedName>
</protein>
<feature type="transmembrane region" description="Helical" evidence="1">
    <location>
        <begin position="86"/>
        <end position="102"/>
    </location>
</feature>
<evidence type="ECO:0000256" key="1">
    <source>
        <dbReference type="SAM" id="Phobius"/>
    </source>
</evidence>
<name>A0A5E4Q606_9NEOP</name>
<keyword evidence="3" id="KW-1185">Reference proteome</keyword>
<dbReference type="EMBL" id="FZQP02001715">
    <property type="protein sequence ID" value="VVC93614.1"/>
    <property type="molecule type" value="Genomic_DNA"/>
</dbReference>